<protein>
    <submittedName>
        <fullName evidence="7">Protein hairy-like protein</fullName>
    </submittedName>
</protein>
<comment type="subcellular location">
    <subcellularLocation>
        <location evidence="1">Nucleus</location>
    </subcellularLocation>
</comment>
<dbReference type="InterPro" id="IPR011598">
    <property type="entry name" value="bHLH_dom"/>
</dbReference>
<dbReference type="Gene3D" id="4.10.280.10">
    <property type="entry name" value="Helix-loop-helix DNA-binding domain"/>
    <property type="match status" value="1"/>
</dbReference>
<reference evidence="7 8" key="1">
    <citation type="journal article" date="2018" name="Gigascience">
        <title>Genomes of trombidid mites reveal novel predicted allergens and laterally-transferred genes associated with secondary metabolism.</title>
        <authorList>
            <person name="Dong X."/>
            <person name="Chaisiri K."/>
            <person name="Xia D."/>
            <person name="Armstrong S.D."/>
            <person name="Fang Y."/>
            <person name="Donnelly M.J."/>
            <person name="Kadowaki T."/>
            <person name="McGarry J.W."/>
            <person name="Darby A.C."/>
            <person name="Makepeace B.L."/>
        </authorList>
    </citation>
    <scope>NUCLEOTIDE SEQUENCE [LARGE SCALE GENOMIC DNA]</scope>
    <source>
        <strain evidence="7">UoL-WK</strain>
    </source>
</reference>
<evidence type="ECO:0000313" key="8">
    <source>
        <dbReference type="Proteomes" id="UP000285301"/>
    </source>
</evidence>
<dbReference type="STRING" id="1965070.A0A3S5WGW8"/>
<evidence type="ECO:0000256" key="1">
    <source>
        <dbReference type="ARBA" id="ARBA00004123"/>
    </source>
</evidence>
<dbReference type="AlphaFoldDB" id="A0A3S5WGW8"/>
<dbReference type="PANTHER" id="PTHR10985">
    <property type="entry name" value="BASIC HELIX-LOOP-HELIX TRANSCRIPTION FACTOR, HES-RELATED"/>
    <property type="match status" value="1"/>
</dbReference>
<evidence type="ECO:0000256" key="3">
    <source>
        <dbReference type="ARBA" id="ARBA00023163"/>
    </source>
</evidence>
<accession>A0A3S5WGW8</accession>
<dbReference type="InterPro" id="IPR036638">
    <property type="entry name" value="HLH_DNA-bd_sf"/>
</dbReference>
<dbReference type="SUPFAM" id="SSF47459">
    <property type="entry name" value="HLH, helix-loop-helix DNA-binding domain"/>
    <property type="match status" value="1"/>
</dbReference>
<dbReference type="OrthoDB" id="6494032at2759"/>
<keyword evidence="2" id="KW-0805">Transcription regulation</keyword>
<proteinExistence type="predicted"/>
<evidence type="ECO:0000256" key="4">
    <source>
        <dbReference type="ARBA" id="ARBA00023242"/>
    </source>
</evidence>
<name>A0A3S5WGW8_9ACAR</name>
<dbReference type="SMART" id="SM00353">
    <property type="entry name" value="HLH"/>
    <property type="match status" value="1"/>
</dbReference>
<organism evidence="7 8">
    <name type="scientific">Dinothrombium tinctorium</name>
    <dbReference type="NCBI Taxonomy" id="1965070"/>
    <lineage>
        <taxon>Eukaryota</taxon>
        <taxon>Metazoa</taxon>
        <taxon>Ecdysozoa</taxon>
        <taxon>Arthropoda</taxon>
        <taxon>Chelicerata</taxon>
        <taxon>Arachnida</taxon>
        <taxon>Acari</taxon>
        <taxon>Acariformes</taxon>
        <taxon>Trombidiformes</taxon>
        <taxon>Prostigmata</taxon>
        <taxon>Anystina</taxon>
        <taxon>Parasitengona</taxon>
        <taxon>Trombidioidea</taxon>
        <taxon>Trombidiidae</taxon>
        <taxon>Dinothrombium</taxon>
    </lineage>
</organism>
<dbReference type="InterPro" id="IPR050370">
    <property type="entry name" value="HES_HEY"/>
</dbReference>
<dbReference type="EMBL" id="NCKU01003140">
    <property type="protein sequence ID" value="RWS08093.1"/>
    <property type="molecule type" value="Genomic_DNA"/>
</dbReference>
<dbReference type="GO" id="GO:0046983">
    <property type="term" value="F:protein dimerization activity"/>
    <property type="evidence" value="ECO:0007669"/>
    <property type="project" value="InterPro"/>
</dbReference>
<dbReference type="PROSITE" id="PS50888">
    <property type="entry name" value="BHLH"/>
    <property type="match status" value="1"/>
</dbReference>
<feature type="domain" description="BHLH" evidence="6">
    <location>
        <begin position="17"/>
        <end position="80"/>
    </location>
</feature>
<comment type="caution">
    <text evidence="7">The sequence shown here is derived from an EMBL/GenBank/DDBJ whole genome shotgun (WGS) entry which is preliminary data.</text>
</comment>
<keyword evidence="4" id="KW-0539">Nucleus</keyword>
<gene>
    <name evidence="7" type="ORF">B4U79_18181</name>
</gene>
<evidence type="ECO:0000313" key="7">
    <source>
        <dbReference type="EMBL" id="RWS08093.1"/>
    </source>
</evidence>
<evidence type="ECO:0000256" key="2">
    <source>
        <dbReference type="ARBA" id="ARBA00023015"/>
    </source>
</evidence>
<evidence type="ECO:0000259" key="6">
    <source>
        <dbReference type="PROSITE" id="PS50888"/>
    </source>
</evidence>
<keyword evidence="8" id="KW-1185">Reference proteome</keyword>
<evidence type="ECO:0000256" key="5">
    <source>
        <dbReference type="SAM" id="MobiDB-lite"/>
    </source>
</evidence>
<keyword evidence="3" id="KW-0804">Transcription</keyword>
<sequence>MTSNDRALKPLPKTGENRKLPKPLIEKKRRARINKSLTELKSLIGDMLRKEMQTTRRKRKSGKVEKADVLELTVKYIREVKNINYNLKNMASSGFYKAFLFTNKITFIEFCYVQCYKAYEFVAKSRDKRYKPVETMSLEIVCFNQIDAKRNRLISAAREKFLHAFLSPYL</sequence>
<dbReference type="GO" id="GO:0005634">
    <property type="term" value="C:nucleus"/>
    <property type="evidence" value="ECO:0007669"/>
    <property type="project" value="UniProtKB-SubCell"/>
</dbReference>
<feature type="region of interest" description="Disordered" evidence="5">
    <location>
        <begin position="1"/>
        <end position="23"/>
    </location>
</feature>
<dbReference type="Pfam" id="PF00010">
    <property type="entry name" value="HLH"/>
    <property type="match status" value="1"/>
</dbReference>
<dbReference type="Proteomes" id="UP000285301">
    <property type="component" value="Unassembled WGS sequence"/>
</dbReference>